<feature type="domain" description="Heterokaryon incompatibility" evidence="1">
    <location>
        <begin position="22"/>
        <end position="160"/>
    </location>
</feature>
<gene>
    <name evidence="3" type="ORF">B0T18DRAFT_414143</name>
</gene>
<dbReference type="InterPro" id="IPR058525">
    <property type="entry name" value="DUF8212"/>
</dbReference>
<dbReference type="Pfam" id="PF26640">
    <property type="entry name" value="DUF8212"/>
    <property type="match status" value="1"/>
</dbReference>
<protein>
    <submittedName>
        <fullName evidence="3">Heterokaryon incompatibility protein-domain-containing protein</fullName>
    </submittedName>
</protein>
<evidence type="ECO:0000313" key="3">
    <source>
        <dbReference type="EMBL" id="KAK0742968.1"/>
    </source>
</evidence>
<evidence type="ECO:0000259" key="2">
    <source>
        <dbReference type="Pfam" id="PF26640"/>
    </source>
</evidence>
<dbReference type="PANTHER" id="PTHR10622">
    <property type="entry name" value="HET DOMAIN-CONTAINING PROTEIN"/>
    <property type="match status" value="1"/>
</dbReference>
<evidence type="ECO:0000313" key="4">
    <source>
        <dbReference type="Proteomes" id="UP001172155"/>
    </source>
</evidence>
<dbReference type="InterPro" id="IPR010730">
    <property type="entry name" value="HET"/>
</dbReference>
<feature type="domain" description="DUF8212" evidence="2">
    <location>
        <begin position="248"/>
        <end position="314"/>
    </location>
</feature>
<keyword evidence="4" id="KW-1185">Reference proteome</keyword>
<comment type="caution">
    <text evidence="3">The sequence shown here is derived from an EMBL/GenBank/DDBJ whole genome shotgun (WGS) entry which is preliminary data.</text>
</comment>
<dbReference type="Proteomes" id="UP001172155">
    <property type="component" value="Unassembled WGS sequence"/>
</dbReference>
<accession>A0AA40EP82</accession>
<evidence type="ECO:0000259" key="1">
    <source>
        <dbReference type="Pfam" id="PF06985"/>
    </source>
</evidence>
<dbReference type="EMBL" id="JAUKUD010000005">
    <property type="protein sequence ID" value="KAK0742968.1"/>
    <property type="molecule type" value="Genomic_DNA"/>
</dbReference>
<proteinExistence type="predicted"/>
<dbReference type="AlphaFoldDB" id="A0AA40EP82"/>
<organism evidence="3 4">
    <name type="scientific">Schizothecium vesticola</name>
    <dbReference type="NCBI Taxonomy" id="314040"/>
    <lineage>
        <taxon>Eukaryota</taxon>
        <taxon>Fungi</taxon>
        <taxon>Dikarya</taxon>
        <taxon>Ascomycota</taxon>
        <taxon>Pezizomycotina</taxon>
        <taxon>Sordariomycetes</taxon>
        <taxon>Sordariomycetidae</taxon>
        <taxon>Sordariales</taxon>
        <taxon>Schizotheciaceae</taxon>
        <taxon>Schizothecium</taxon>
    </lineage>
</organism>
<name>A0AA40EP82_9PEZI</name>
<dbReference type="Pfam" id="PF06985">
    <property type="entry name" value="HET"/>
    <property type="match status" value="1"/>
</dbReference>
<dbReference type="PANTHER" id="PTHR10622:SF12">
    <property type="entry name" value="HET DOMAIN-CONTAINING PROTEIN"/>
    <property type="match status" value="1"/>
</dbReference>
<sequence>MRLLNTRTLLIEDFQDDKIPSYAILSHTWRDNEVLFKDMTNAVKNIPNFKEHKVVKACDVAAARSFGALLGQSYEWIWIDTCCIDKSNSAELTEAINSMYDWYRNAGVCYVYLDDLPVHQVDCSVHLEPDLPAHQRCSGQDLSIAFQNCRWFTRGWTLQELMAPKHIFFFDKKWNFRGTKMDLIDELSQRTRISRPILLHDEPLSTVSVAQKMSWAAERHTTRVEDTAYCLLGIFGVHLSMRYGERHRAFRRLQEAIISSGSDLSVFAWKRLPSCQLPHPQSYSQPPGRDYCGVLAKEPRDFEHSGNYIKKVPSGKRSLLSLNGSLLANLQFGVEPILEEGGYRYLLPLDCQDELNQNHTSLYVRLRKCGYNEFVREDPSLILTYTRHLLDPIIPVDRYLLPDISSQPWAIARSKTPLNGLPIVDPIGQSRTHAIQLQLPPEMWLQMLDIWPAHRFDGEDRVFFLPDTNTNHDSCMARLSGGLRSEFGDRIEVNIECVFIALGWSSTSRESPPQCTLLDYSAFTSVSSEFRSEVCGWDFQRNYTLERLVYHSIPKTSSVVIRGRRSTVRVSFKVSEGPVTDKNVCGGTFWRVHFSYERINDDDDQELEASEGWIVPKV</sequence>
<reference evidence="3" key="1">
    <citation type="submission" date="2023-06" db="EMBL/GenBank/DDBJ databases">
        <title>Genome-scale phylogeny and comparative genomics of the fungal order Sordariales.</title>
        <authorList>
            <consortium name="Lawrence Berkeley National Laboratory"/>
            <person name="Hensen N."/>
            <person name="Bonometti L."/>
            <person name="Westerberg I."/>
            <person name="Brannstrom I.O."/>
            <person name="Guillou S."/>
            <person name="Cros-Aarteil S."/>
            <person name="Calhoun S."/>
            <person name="Haridas S."/>
            <person name="Kuo A."/>
            <person name="Mondo S."/>
            <person name="Pangilinan J."/>
            <person name="Riley R."/>
            <person name="LaButti K."/>
            <person name="Andreopoulos B."/>
            <person name="Lipzen A."/>
            <person name="Chen C."/>
            <person name="Yanf M."/>
            <person name="Daum C."/>
            <person name="Ng V."/>
            <person name="Clum A."/>
            <person name="Steindorff A."/>
            <person name="Ohm R."/>
            <person name="Martin F."/>
            <person name="Silar P."/>
            <person name="Natvig D."/>
            <person name="Lalanne C."/>
            <person name="Gautier V."/>
            <person name="Ament-velasquez S.L."/>
            <person name="Kruys A."/>
            <person name="Hutchinson M.I."/>
            <person name="Powell A.J."/>
            <person name="Barry K."/>
            <person name="Miller A.N."/>
            <person name="Grigoriev I.V."/>
            <person name="Debuchy R."/>
            <person name="Gladieux P."/>
            <person name="Thoren M.H."/>
            <person name="Johannesson H."/>
        </authorList>
    </citation>
    <scope>NUCLEOTIDE SEQUENCE</scope>
    <source>
        <strain evidence="3">SMH3187-1</strain>
    </source>
</reference>